<gene>
    <name evidence="1" type="ORF">LIPSTDRAFT_3225</name>
</gene>
<dbReference type="STRING" id="675824.A0A1E3Q792"/>
<dbReference type="OrthoDB" id="294702at2759"/>
<evidence type="ECO:0000313" key="1">
    <source>
        <dbReference type="EMBL" id="ODQ72857.1"/>
    </source>
</evidence>
<sequence length="95" mass="10168">MAAARTTTPDLVAEAGLAPAPATEYIAREKFNRRFTLPATDAHDELTMTYAVRGVDSDTAPTVLFIGGMFGGRLLASMTDHVGQSLGMRIVVIDR</sequence>
<accession>A0A1E3Q792</accession>
<organism evidence="1 2">
    <name type="scientific">Lipomyces starkeyi NRRL Y-11557</name>
    <dbReference type="NCBI Taxonomy" id="675824"/>
    <lineage>
        <taxon>Eukaryota</taxon>
        <taxon>Fungi</taxon>
        <taxon>Dikarya</taxon>
        <taxon>Ascomycota</taxon>
        <taxon>Saccharomycotina</taxon>
        <taxon>Lipomycetes</taxon>
        <taxon>Lipomycetales</taxon>
        <taxon>Lipomycetaceae</taxon>
        <taxon>Lipomyces</taxon>
    </lineage>
</organism>
<name>A0A1E3Q792_LIPST</name>
<keyword evidence="2" id="KW-1185">Reference proteome</keyword>
<proteinExistence type="predicted"/>
<reference evidence="1 2" key="1">
    <citation type="journal article" date="2016" name="Proc. Natl. Acad. Sci. U.S.A.">
        <title>Comparative genomics of biotechnologically important yeasts.</title>
        <authorList>
            <person name="Riley R."/>
            <person name="Haridas S."/>
            <person name="Wolfe K.H."/>
            <person name="Lopes M.R."/>
            <person name="Hittinger C.T."/>
            <person name="Goeker M."/>
            <person name="Salamov A.A."/>
            <person name="Wisecaver J.H."/>
            <person name="Long T.M."/>
            <person name="Calvey C.H."/>
            <person name="Aerts A.L."/>
            <person name="Barry K.W."/>
            <person name="Choi C."/>
            <person name="Clum A."/>
            <person name="Coughlan A.Y."/>
            <person name="Deshpande S."/>
            <person name="Douglass A.P."/>
            <person name="Hanson S.J."/>
            <person name="Klenk H.-P."/>
            <person name="LaButti K.M."/>
            <person name="Lapidus A."/>
            <person name="Lindquist E.A."/>
            <person name="Lipzen A.M."/>
            <person name="Meier-Kolthoff J.P."/>
            <person name="Ohm R.A."/>
            <person name="Otillar R.P."/>
            <person name="Pangilinan J.L."/>
            <person name="Peng Y."/>
            <person name="Rokas A."/>
            <person name="Rosa C.A."/>
            <person name="Scheuner C."/>
            <person name="Sibirny A.A."/>
            <person name="Slot J.C."/>
            <person name="Stielow J.B."/>
            <person name="Sun H."/>
            <person name="Kurtzman C.P."/>
            <person name="Blackwell M."/>
            <person name="Grigoriev I.V."/>
            <person name="Jeffries T.W."/>
        </authorList>
    </citation>
    <scope>NUCLEOTIDE SEQUENCE [LARGE SCALE GENOMIC DNA]</scope>
    <source>
        <strain evidence="1 2">NRRL Y-11557</strain>
    </source>
</reference>
<dbReference type="Proteomes" id="UP000094385">
    <property type="component" value="Unassembled WGS sequence"/>
</dbReference>
<dbReference type="EMBL" id="KV454294">
    <property type="protein sequence ID" value="ODQ72857.1"/>
    <property type="molecule type" value="Genomic_DNA"/>
</dbReference>
<evidence type="ECO:0008006" key="3">
    <source>
        <dbReference type="Google" id="ProtNLM"/>
    </source>
</evidence>
<dbReference type="AlphaFoldDB" id="A0A1E3Q792"/>
<protein>
    <recommendedName>
        <fullName evidence="3">Alpha/beta hydrolase</fullName>
    </recommendedName>
</protein>
<evidence type="ECO:0000313" key="2">
    <source>
        <dbReference type="Proteomes" id="UP000094385"/>
    </source>
</evidence>